<dbReference type="SUPFAM" id="SSF52047">
    <property type="entry name" value="RNI-like"/>
    <property type="match status" value="1"/>
</dbReference>
<dbReference type="Gene3D" id="3.80.10.10">
    <property type="entry name" value="Ribonuclease Inhibitor"/>
    <property type="match status" value="1"/>
</dbReference>
<name>A0A5C5VNU0_9BACT</name>
<keyword evidence="1" id="KW-1133">Transmembrane helix</keyword>
<accession>A0A5C5VNU0</accession>
<dbReference type="Proteomes" id="UP000318878">
    <property type="component" value="Unassembled WGS sequence"/>
</dbReference>
<feature type="transmembrane region" description="Helical" evidence="1">
    <location>
        <begin position="150"/>
        <end position="170"/>
    </location>
</feature>
<keyword evidence="3" id="KW-1185">Reference proteome</keyword>
<evidence type="ECO:0008006" key="4">
    <source>
        <dbReference type="Google" id="ProtNLM"/>
    </source>
</evidence>
<gene>
    <name evidence="2" type="ORF">Enr8_12850</name>
</gene>
<dbReference type="AlphaFoldDB" id="A0A5C5VNU0"/>
<protein>
    <recommendedName>
        <fullName evidence="4">Leucine Rich repeats (2 copies)</fullName>
    </recommendedName>
</protein>
<dbReference type="RefSeq" id="WP_146429744.1">
    <property type="nucleotide sequence ID" value="NZ_SJPF01000001.1"/>
</dbReference>
<sequence>MVERDADDASDLTLTATAGWRTWQIFVGQWGLSTIIILAFAWAGFAGERIDAWMCNVGGMMGSYEGFADNDFAVVEIWQHGWPFVFLERHVEFYPSNPFAVWHGFLAFRWLALVGDLLILGAIVGLDVAMRLMQAKVAAPRKSFSLSLRMLFVLVSLVCLAAGSLGASYARSQRERGIGARLEQLGHHVEYEYVGPIWFSRFFGRDLAWLPLQGVKEFSVGANATTDWPEETLLAGLGDLAELRCLNLGNSPTDDEGLRRLLAGRRQWSLQELHFYETPISGSAFENCKSLSQLRHANGWGSKLNDEGVAALVKLPNVEWINAKGTDITNQAVDSALEAPRLQDFDFDETNVDRASLQRLIDKGIGCRYSTDTAY</sequence>
<organism evidence="2 3">
    <name type="scientific">Blastopirellula retiformator</name>
    <dbReference type="NCBI Taxonomy" id="2527970"/>
    <lineage>
        <taxon>Bacteria</taxon>
        <taxon>Pseudomonadati</taxon>
        <taxon>Planctomycetota</taxon>
        <taxon>Planctomycetia</taxon>
        <taxon>Pirellulales</taxon>
        <taxon>Pirellulaceae</taxon>
        <taxon>Blastopirellula</taxon>
    </lineage>
</organism>
<proteinExistence type="predicted"/>
<dbReference type="EMBL" id="SJPF01000001">
    <property type="protein sequence ID" value="TWT39585.1"/>
    <property type="molecule type" value="Genomic_DNA"/>
</dbReference>
<feature type="transmembrane region" description="Helical" evidence="1">
    <location>
        <begin position="107"/>
        <end position="129"/>
    </location>
</feature>
<keyword evidence="1" id="KW-0472">Membrane</keyword>
<feature type="transmembrane region" description="Helical" evidence="1">
    <location>
        <begin position="25"/>
        <end position="45"/>
    </location>
</feature>
<dbReference type="OrthoDB" id="286483at2"/>
<dbReference type="InterPro" id="IPR032675">
    <property type="entry name" value="LRR_dom_sf"/>
</dbReference>
<evidence type="ECO:0000256" key="1">
    <source>
        <dbReference type="SAM" id="Phobius"/>
    </source>
</evidence>
<reference evidence="2 3" key="1">
    <citation type="submission" date="2019-02" db="EMBL/GenBank/DDBJ databases">
        <title>Deep-cultivation of Planctomycetes and their phenomic and genomic characterization uncovers novel biology.</title>
        <authorList>
            <person name="Wiegand S."/>
            <person name="Jogler M."/>
            <person name="Boedeker C."/>
            <person name="Pinto D."/>
            <person name="Vollmers J."/>
            <person name="Rivas-Marin E."/>
            <person name="Kohn T."/>
            <person name="Peeters S.H."/>
            <person name="Heuer A."/>
            <person name="Rast P."/>
            <person name="Oberbeckmann S."/>
            <person name="Bunk B."/>
            <person name="Jeske O."/>
            <person name="Meyerdierks A."/>
            <person name="Storesund J.E."/>
            <person name="Kallscheuer N."/>
            <person name="Luecker S."/>
            <person name="Lage O.M."/>
            <person name="Pohl T."/>
            <person name="Merkel B.J."/>
            <person name="Hornburger P."/>
            <person name="Mueller R.-W."/>
            <person name="Bruemmer F."/>
            <person name="Labrenz M."/>
            <person name="Spormann A.M."/>
            <person name="Op Den Camp H."/>
            <person name="Overmann J."/>
            <person name="Amann R."/>
            <person name="Jetten M.S.M."/>
            <person name="Mascher T."/>
            <person name="Medema M.H."/>
            <person name="Devos D.P."/>
            <person name="Kaster A.-K."/>
            <person name="Ovreas L."/>
            <person name="Rohde M."/>
            <person name="Galperin M.Y."/>
            <person name="Jogler C."/>
        </authorList>
    </citation>
    <scope>NUCLEOTIDE SEQUENCE [LARGE SCALE GENOMIC DNA]</scope>
    <source>
        <strain evidence="2 3">Enr8</strain>
    </source>
</reference>
<evidence type="ECO:0000313" key="3">
    <source>
        <dbReference type="Proteomes" id="UP000318878"/>
    </source>
</evidence>
<keyword evidence="1" id="KW-0812">Transmembrane</keyword>
<evidence type="ECO:0000313" key="2">
    <source>
        <dbReference type="EMBL" id="TWT39585.1"/>
    </source>
</evidence>
<comment type="caution">
    <text evidence="2">The sequence shown here is derived from an EMBL/GenBank/DDBJ whole genome shotgun (WGS) entry which is preliminary data.</text>
</comment>